<reference evidence="1 2" key="1">
    <citation type="journal article" date="2018" name="Front. Plant Sci.">
        <title>Red Clover (Trifolium pratense) and Zigzag Clover (T. medium) - A Picture of Genomic Similarities and Differences.</title>
        <authorList>
            <person name="Dluhosova J."/>
            <person name="Istvanek J."/>
            <person name="Nedelnik J."/>
            <person name="Repkova J."/>
        </authorList>
    </citation>
    <scope>NUCLEOTIDE SEQUENCE [LARGE SCALE GENOMIC DNA]</scope>
    <source>
        <strain evidence="2">cv. 10/8</strain>
        <tissue evidence="1">Leaf</tissue>
    </source>
</reference>
<feature type="non-terminal residue" evidence="1">
    <location>
        <position position="23"/>
    </location>
</feature>
<proteinExistence type="predicted"/>
<protein>
    <submittedName>
        <fullName evidence="1">Uncharacterized protein</fullName>
    </submittedName>
</protein>
<evidence type="ECO:0000313" key="1">
    <source>
        <dbReference type="EMBL" id="MCI38170.1"/>
    </source>
</evidence>
<dbReference type="EMBL" id="LXQA010252741">
    <property type="protein sequence ID" value="MCI38170.1"/>
    <property type="molecule type" value="Genomic_DNA"/>
</dbReference>
<accession>A0A392RQW2</accession>
<comment type="caution">
    <text evidence="1">The sequence shown here is derived from an EMBL/GenBank/DDBJ whole genome shotgun (WGS) entry which is preliminary data.</text>
</comment>
<dbReference type="Proteomes" id="UP000265520">
    <property type="component" value="Unassembled WGS sequence"/>
</dbReference>
<sequence>MFSTSVWNMNEFTEAAAATPHMK</sequence>
<name>A0A392RQW2_9FABA</name>
<dbReference type="AlphaFoldDB" id="A0A392RQW2"/>
<evidence type="ECO:0000313" key="2">
    <source>
        <dbReference type="Proteomes" id="UP000265520"/>
    </source>
</evidence>
<keyword evidence="2" id="KW-1185">Reference proteome</keyword>
<organism evidence="1 2">
    <name type="scientific">Trifolium medium</name>
    <dbReference type="NCBI Taxonomy" id="97028"/>
    <lineage>
        <taxon>Eukaryota</taxon>
        <taxon>Viridiplantae</taxon>
        <taxon>Streptophyta</taxon>
        <taxon>Embryophyta</taxon>
        <taxon>Tracheophyta</taxon>
        <taxon>Spermatophyta</taxon>
        <taxon>Magnoliopsida</taxon>
        <taxon>eudicotyledons</taxon>
        <taxon>Gunneridae</taxon>
        <taxon>Pentapetalae</taxon>
        <taxon>rosids</taxon>
        <taxon>fabids</taxon>
        <taxon>Fabales</taxon>
        <taxon>Fabaceae</taxon>
        <taxon>Papilionoideae</taxon>
        <taxon>50 kb inversion clade</taxon>
        <taxon>NPAAA clade</taxon>
        <taxon>Hologalegina</taxon>
        <taxon>IRL clade</taxon>
        <taxon>Trifolieae</taxon>
        <taxon>Trifolium</taxon>
    </lineage>
</organism>